<keyword evidence="3" id="KW-1185">Reference proteome</keyword>
<dbReference type="InterPro" id="IPR046373">
    <property type="entry name" value="Acyl-CoA_Oxase/DH_mid-dom_sf"/>
</dbReference>
<name>A0A239MUE6_9NOCA</name>
<dbReference type="SUPFAM" id="SSF56645">
    <property type="entry name" value="Acyl-CoA dehydrogenase NM domain-like"/>
    <property type="match status" value="1"/>
</dbReference>
<dbReference type="AlphaFoldDB" id="A0A239MUE6"/>
<protein>
    <submittedName>
        <fullName evidence="2">Acyl-CoA dehydrogenase</fullName>
    </submittedName>
</protein>
<dbReference type="EMBL" id="FZOW01000022">
    <property type="protein sequence ID" value="SNT45772.1"/>
    <property type="molecule type" value="Genomic_DNA"/>
</dbReference>
<dbReference type="InterPro" id="IPR009100">
    <property type="entry name" value="AcylCoA_DH/oxidase_NM_dom_sf"/>
</dbReference>
<dbReference type="Pfam" id="PF02771">
    <property type="entry name" value="Acyl-CoA_dh_N"/>
    <property type="match status" value="1"/>
</dbReference>
<dbReference type="InterPro" id="IPR037069">
    <property type="entry name" value="AcylCoA_DH/ox_N_sf"/>
</dbReference>
<dbReference type="Gene3D" id="1.10.540.10">
    <property type="entry name" value="Acyl-CoA dehydrogenase/oxidase, N-terminal domain"/>
    <property type="match status" value="1"/>
</dbReference>
<dbReference type="PANTHER" id="PTHR43884">
    <property type="entry name" value="ACYL-COA DEHYDROGENASE"/>
    <property type="match status" value="1"/>
</dbReference>
<accession>A0A239MUE6</accession>
<organism evidence="2 3">
    <name type="scientific">Rhodococcoides kyotonense</name>
    <dbReference type="NCBI Taxonomy" id="398843"/>
    <lineage>
        <taxon>Bacteria</taxon>
        <taxon>Bacillati</taxon>
        <taxon>Actinomycetota</taxon>
        <taxon>Actinomycetes</taxon>
        <taxon>Mycobacteriales</taxon>
        <taxon>Nocardiaceae</taxon>
        <taxon>Rhodococcoides</taxon>
    </lineage>
</organism>
<evidence type="ECO:0000259" key="1">
    <source>
        <dbReference type="Pfam" id="PF02771"/>
    </source>
</evidence>
<dbReference type="OrthoDB" id="3536625at2"/>
<dbReference type="Proteomes" id="UP000198327">
    <property type="component" value="Unassembled WGS sequence"/>
</dbReference>
<dbReference type="PANTHER" id="PTHR43884:SF12">
    <property type="entry name" value="ISOVALERYL-COA DEHYDROGENASE, MITOCHONDRIAL-RELATED"/>
    <property type="match status" value="1"/>
</dbReference>
<dbReference type="GO" id="GO:0050660">
    <property type="term" value="F:flavin adenine dinucleotide binding"/>
    <property type="evidence" value="ECO:0007669"/>
    <property type="project" value="InterPro"/>
</dbReference>
<dbReference type="InterPro" id="IPR013786">
    <property type="entry name" value="AcylCoA_DH/ox_N"/>
</dbReference>
<dbReference type="GO" id="GO:0003995">
    <property type="term" value="F:acyl-CoA dehydrogenase activity"/>
    <property type="evidence" value="ECO:0007669"/>
    <property type="project" value="TreeGrafter"/>
</dbReference>
<gene>
    <name evidence="2" type="ORF">SAMN05421642_12216</name>
</gene>
<reference evidence="3" key="1">
    <citation type="submission" date="2017-06" db="EMBL/GenBank/DDBJ databases">
        <authorList>
            <person name="Varghese N."/>
            <person name="Submissions S."/>
        </authorList>
    </citation>
    <scope>NUCLEOTIDE SEQUENCE [LARGE SCALE GENOMIC DNA]</scope>
    <source>
        <strain evidence="3">JCM 23211</strain>
    </source>
</reference>
<dbReference type="Gene3D" id="2.40.110.10">
    <property type="entry name" value="Butyryl-CoA Dehydrogenase, subunit A, domain 2"/>
    <property type="match status" value="1"/>
</dbReference>
<feature type="domain" description="Acyl-CoA dehydrogenase/oxidase N-terminal" evidence="1">
    <location>
        <begin position="17"/>
        <end position="115"/>
    </location>
</feature>
<sequence>MRCVTSVRDRHETSWPERARDIADTVLFPAADAVDAAGEIPPGHFEALAAEGFYGLAARDDGPDMSELSEIVETLCGACLSTAFTWMQHAGVVMSLANTTNDGLKNKYFDGLVDGSIRAGVAFAGAIPRPPKLYARRDDTGYVLDGSAPFVTGWGIIDVVQLSARDEFDDSIVHAVVPARAASGLTVEPLSLIAANASSTVRLRFEGVVVDDASVASVVSDAQFQAGQLYGSWINGCMAMGIARRCIQQMEELGVDVDDYRSLHADARARFDDALAGRYDMFRARAEASELAVRTAAALVAATGSSALVGHGTAERLMREATFTLVAASRPEMKSALLEGLSGEQRR</sequence>
<proteinExistence type="predicted"/>
<evidence type="ECO:0000313" key="3">
    <source>
        <dbReference type="Proteomes" id="UP000198327"/>
    </source>
</evidence>
<evidence type="ECO:0000313" key="2">
    <source>
        <dbReference type="EMBL" id="SNT45772.1"/>
    </source>
</evidence>
<dbReference type="STRING" id="398843.A3K89_13665"/>